<dbReference type="InterPro" id="IPR041489">
    <property type="entry name" value="PDZ_6"/>
</dbReference>
<proteinExistence type="predicted"/>
<reference evidence="3" key="1">
    <citation type="journal article" date="2019" name="Int. J. Syst. Evol. Microbiol.">
        <title>The Global Catalogue of Microorganisms (GCM) 10K type strain sequencing project: providing services to taxonomists for standard genome sequencing and annotation.</title>
        <authorList>
            <consortium name="The Broad Institute Genomics Platform"/>
            <consortium name="The Broad Institute Genome Sequencing Center for Infectious Disease"/>
            <person name="Wu L."/>
            <person name="Ma J."/>
        </authorList>
    </citation>
    <scope>NUCLEOTIDE SEQUENCE [LARGE SCALE GENOMIC DNA]</scope>
    <source>
        <strain evidence="3">KCTC 52368</strain>
    </source>
</reference>
<dbReference type="Proteomes" id="UP001597526">
    <property type="component" value="Unassembled WGS sequence"/>
</dbReference>
<dbReference type="PROSITE" id="PS50106">
    <property type="entry name" value="PDZ"/>
    <property type="match status" value="1"/>
</dbReference>
<dbReference type="RefSeq" id="WP_377764805.1">
    <property type="nucleotide sequence ID" value="NZ_JBHULB010000002.1"/>
</dbReference>
<dbReference type="InterPro" id="IPR036034">
    <property type="entry name" value="PDZ_sf"/>
</dbReference>
<dbReference type="SUPFAM" id="SSF50156">
    <property type="entry name" value="PDZ domain-like"/>
    <property type="match status" value="1"/>
</dbReference>
<dbReference type="InterPro" id="IPR001478">
    <property type="entry name" value="PDZ"/>
</dbReference>
<feature type="domain" description="PDZ" evidence="1">
    <location>
        <begin position="373"/>
        <end position="417"/>
    </location>
</feature>
<gene>
    <name evidence="2" type="ORF">ACFSQJ_00580</name>
</gene>
<comment type="caution">
    <text evidence="2">The sequence shown here is derived from an EMBL/GenBank/DDBJ whole genome shotgun (WGS) entry which is preliminary data.</text>
</comment>
<evidence type="ECO:0000313" key="2">
    <source>
        <dbReference type="EMBL" id="MFD2585404.1"/>
    </source>
</evidence>
<dbReference type="SMART" id="SM00228">
    <property type="entry name" value="PDZ"/>
    <property type="match status" value="1"/>
</dbReference>
<evidence type="ECO:0000259" key="1">
    <source>
        <dbReference type="PROSITE" id="PS50106"/>
    </source>
</evidence>
<dbReference type="Pfam" id="PF17820">
    <property type="entry name" value="PDZ_6"/>
    <property type="match status" value="1"/>
</dbReference>
<name>A0ABW5MQI2_9FLAO</name>
<dbReference type="EMBL" id="JBHULB010000002">
    <property type="protein sequence ID" value="MFD2585404.1"/>
    <property type="molecule type" value="Genomic_DNA"/>
</dbReference>
<dbReference type="InterPro" id="IPR021109">
    <property type="entry name" value="Peptidase_aspartic_dom_sf"/>
</dbReference>
<protein>
    <submittedName>
        <fullName evidence="2">PDZ domain-containing protein</fullName>
    </submittedName>
</protein>
<dbReference type="Gene3D" id="2.30.42.10">
    <property type="match status" value="1"/>
</dbReference>
<keyword evidence="3" id="KW-1185">Reference proteome</keyword>
<evidence type="ECO:0000313" key="3">
    <source>
        <dbReference type="Proteomes" id="UP001597526"/>
    </source>
</evidence>
<dbReference type="Pfam" id="PF13650">
    <property type="entry name" value="Asp_protease_2"/>
    <property type="match status" value="1"/>
</dbReference>
<accession>A0ABW5MQI2</accession>
<sequence>MLRVSCITCFLLCLGGVLYGQKFQIPPGKKFEKINFELVNNLMIVPVEVNGAKLSFILDSGVSSPILFNITNQDSIQINDVSKITLRGLGEGEPMEALKSRNNIVKLGNAANFKQSLFVVLDKDLNFSTSLGIPVHGIIGYDVFENFIVDVNYTRRYIKLYNPDSYKKEKLTKHQELPLAIYKKKAYLTGAILLEDDSDVPVKLLVDTGSSDALWLFHDPEKGVKIPEKNYDDFLGKGLSGDIFGKRTKLKGVRVGDFLLKDAKAAFPFRESFSAIKNLGNRNGSLGGEVLKRFNMVFDYSNKRIYLKKNANFKTPFQYNFAGIALQHNGLRYISERITNAQGIVKSGNEKDTFGNVQILMGDRTRLSLVPEIIVSGIRAGSPAEEAGLKEGDIILAVNGKRVHQYKLQEILSMINQKEGKKVRLLIERYNRDLLFSFVVKDIFKTKKP</sequence>
<organism evidence="2 3">
    <name type="scientific">Croceitalea marina</name>
    <dbReference type="NCBI Taxonomy" id="1775166"/>
    <lineage>
        <taxon>Bacteria</taxon>
        <taxon>Pseudomonadati</taxon>
        <taxon>Bacteroidota</taxon>
        <taxon>Flavobacteriia</taxon>
        <taxon>Flavobacteriales</taxon>
        <taxon>Flavobacteriaceae</taxon>
        <taxon>Croceitalea</taxon>
    </lineage>
</organism>
<dbReference type="Gene3D" id="2.40.70.10">
    <property type="entry name" value="Acid Proteases"/>
    <property type="match status" value="2"/>
</dbReference>